<comment type="caution">
    <text evidence="5">The sequence shown here is derived from an EMBL/GenBank/DDBJ whole genome shotgun (WGS) entry which is preliminary data.</text>
</comment>
<accession>A0ABV2TV65</accession>
<dbReference type="PROSITE" id="PS50893">
    <property type="entry name" value="ABC_TRANSPORTER_2"/>
    <property type="match status" value="1"/>
</dbReference>
<gene>
    <name evidence="5" type="ORF">ABXZ32_02350</name>
</gene>
<evidence type="ECO:0000313" key="5">
    <source>
        <dbReference type="EMBL" id="MET7028214.1"/>
    </source>
</evidence>
<keyword evidence="6" id="KW-1185">Reference proteome</keyword>
<dbReference type="PANTHER" id="PTHR43553:SF3">
    <property type="entry name" value="ABC TRANSPORTER ATP-BINDING PROTEIN MODF"/>
    <property type="match status" value="1"/>
</dbReference>
<evidence type="ECO:0000256" key="2">
    <source>
        <dbReference type="ARBA" id="ARBA00022741"/>
    </source>
</evidence>
<dbReference type="GO" id="GO:0005524">
    <property type="term" value="F:ATP binding"/>
    <property type="evidence" value="ECO:0007669"/>
    <property type="project" value="UniProtKB-KW"/>
</dbReference>
<dbReference type="EMBL" id="JBEWYP010000001">
    <property type="protein sequence ID" value="MET7028214.1"/>
    <property type="molecule type" value="Genomic_DNA"/>
</dbReference>
<dbReference type="PANTHER" id="PTHR43553">
    <property type="entry name" value="HEAVY METAL TRANSPORTER"/>
    <property type="match status" value="1"/>
</dbReference>
<reference evidence="5 6" key="1">
    <citation type="submission" date="2024-07" db="EMBL/GenBank/DDBJ databases">
        <title>The genome sequence of type strain Sediminicola luteus GDMCC 1.2596T.</title>
        <authorList>
            <person name="Liu Y."/>
        </authorList>
    </citation>
    <scope>NUCLEOTIDE SEQUENCE [LARGE SCALE GENOMIC DNA]</scope>
    <source>
        <strain evidence="5 6">GDMCC 1.2596</strain>
    </source>
</reference>
<dbReference type="InterPro" id="IPR027417">
    <property type="entry name" value="P-loop_NTPase"/>
</dbReference>
<evidence type="ECO:0000259" key="4">
    <source>
        <dbReference type="PROSITE" id="PS50893"/>
    </source>
</evidence>
<evidence type="ECO:0000256" key="1">
    <source>
        <dbReference type="ARBA" id="ARBA00022448"/>
    </source>
</evidence>
<name>A0ABV2TV65_9FLAO</name>
<sequence>MKTTGKIRHWGVLMDNSTPKVDLVNSILKGLQNTPFEALSDLTGALFSPLELQRLIEEEERHDIKVVTQETTQSLKSMSSGERKKALLAHILKTEPDYIILDNPFDNLDTSSQKELTLKLEHISKKVSLVLLITRKEDRLSFIEHYYKVRENGLEPLNEPDKPSMGLNSTSLSIPQALKPYTYDNPVMVDFKNVTVSFDDRLILNNINWTIRPGEFWQLKGKNGSGKSTLLSMITGENSKGYGQQLWLFGQQKGSGETIWEIKEKLGYFTPSMIDSFSGHHTVEHMLISGLYDSIGLYIYPTEIQLQLAKEWLGVLDLMEHRKTYFHDLSMGQQRLIMIARAMIKHPLLLLLDEPTSGLDDKSSALLVALVNKIATESNTTLIFVSHREEEGLQPQYIYELQMTDQGSVGKKITP</sequence>
<feature type="domain" description="ABC transporter" evidence="4">
    <location>
        <begin position="189"/>
        <end position="415"/>
    </location>
</feature>
<dbReference type="Proteomes" id="UP001549773">
    <property type="component" value="Unassembled WGS sequence"/>
</dbReference>
<dbReference type="RefSeq" id="WP_354617076.1">
    <property type="nucleotide sequence ID" value="NZ_JBEWYP010000001.1"/>
</dbReference>
<keyword evidence="3 5" id="KW-0067">ATP-binding</keyword>
<dbReference type="SMART" id="SM00382">
    <property type="entry name" value="AAA"/>
    <property type="match status" value="1"/>
</dbReference>
<dbReference type="Gene3D" id="3.40.50.300">
    <property type="entry name" value="P-loop containing nucleotide triphosphate hydrolases"/>
    <property type="match status" value="2"/>
</dbReference>
<proteinExistence type="predicted"/>
<keyword evidence="2" id="KW-0547">Nucleotide-binding</keyword>
<dbReference type="Pfam" id="PF00005">
    <property type="entry name" value="ABC_tran"/>
    <property type="match status" value="1"/>
</dbReference>
<keyword evidence="1" id="KW-0813">Transport</keyword>
<dbReference type="InterPro" id="IPR003439">
    <property type="entry name" value="ABC_transporter-like_ATP-bd"/>
</dbReference>
<dbReference type="InterPro" id="IPR003593">
    <property type="entry name" value="AAA+_ATPase"/>
</dbReference>
<evidence type="ECO:0000256" key="3">
    <source>
        <dbReference type="ARBA" id="ARBA00022840"/>
    </source>
</evidence>
<evidence type="ECO:0000313" key="6">
    <source>
        <dbReference type="Proteomes" id="UP001549773"/>
    </source>
</evidence>
<dbReference type="InterPro" id="IPR050095">
    <property type="entry name" value="ECF_ABC_transporter_ATP-bd"/>
</dbReference>
<dbReference type="SUPFAM" id="SSF52540">
    <property type="entry name" value="P-loop containing nucleoside triphosphate hydrolases"/>
    <property type="match status" value="2"/>
</dbReference>
<organism evidence="5 6">
    <name type="scientific">Sediminicola luteus</name>
    <dbReference type="NCBI Taxonomy" id="319238"/>
    <lineage>
        <taxon>Bacteria</taxon>
        <taxon>Pseudomonadati</taxon>
        <taxon>Bacteroidota</taxon>
        <taxon>Flavobacteriia</taxon>
        <taxon>Flavobacteriales</taxon>
        <taxon>Flavobacteriaceae</taxon>
        <taxon>Sediminicola</taxon>
    </lineage>
</organism>
<protein>
    <submittedName>
        <fullName evidence="5">ATP-binding cassette domain-containing protein</fullName>
    </submittedName>
</protein>